<dbReference type="InterPro" id="IPR016461">
    <property type="entry name" value="COMT-like"/>
</dbReference>
<evidence type="ECO:0000256" key="2">
    <source>
        <dbReference type="ARBA" id="ARBA00022679"/>
    </source>
</evidence>
<feature type="chain" id="PRO_5042164331" evidence="4">
    <location>
        <begin position="26"/>
        <end position="509"/>
    </location>
</feature>
<comment type="caution">
    <text evidence="6">The sequence shown here is derived from an EMBL/GenBank/DDBJ whole genome shotgun (WGS) entry which is preliminary data.</text>
</comment>
<dbReference type="Gene3D" id="1.10.10.10">
    <property type="entry name" value="Winged helix-like DNA-binding domain superfamily/Winged helix DNA-binding domain"/>
    <property type="match status" value="1"/>
</dbReference>
<keyword evidence="3" id="KW-0949">S-adenosyl-L-methionine</keyword>
<dbReference type="Pfam" id="PF00891">
    <property type="entry name" value="Methyltransf_2"/>
    <property type="match status" value="1"/>
</dbReference>
<dbReference type="Gene3D" id="3.40.50.150">
    <property type="entry name" value="Vaccinia Virus protein VP39"/>
    <property type="match status" value="1"/>
</dbReference>
<dbReference type="GO" id="GO:0003677">
    <property type="term" value="F:DNA binding"/>
    <property type="evidence" value="ECO:0007669"/>
    <property type="project" value="UniProtKB-KW"/>
</dbReference>
<organism evidence="6 7">
    <name type="scientific">Penicillium hordei</name>
    <dbReference type="NCBI Taxonomy" id="40994"/>
    <lineage>
        <taxon>Eukaryota</taxon>
        <taxon>Fungi</taxon>
        <taxon>Dikarya</taxon>
        <taxon>Ascomycota</taxon>
        <taxon>Pezizomycotina</taxon>
        <taxon>Eurotiomycetes</taxon>
        <taxon>Eurotiomycetidae</taxon>
        <taxon>Eurotiales</taxon>
        <taxon>Aspergillaceae</taxon>
        <taxon>Penicillium</taxon>
    </lineage>
</organism>
<dbReference type="GeneID" id="81586959"/>
<dbReference type="InterPro" id="IPR029063">
    <property type="entry name" value="SAM-dependent_MTases_sf"/>
</dbReference>
<protein>
    <submittedName>
        <fullName evidence="6">Winged helix-turn-helix transcription repressor DNA-binding</fullName>
    </submittedName>
</protein>
<reference evidence="6" key="2">
    <citation type="submission" date="2023-01" db="EMBL/GenBank/DDBJ databases">
        <authorList>
            <person name="Petersen C."/>
        </authorList>
    </citation>
    <scope>NUCLEOTIDE SEQUENCE</scope>
    <source>
        <strain evidence="6">IBT 12815</strain>
    </source>
</reference>
<accession>A0AAD6E7E6</accession>
<dbReference type="GO" id="GO:0032259">
    <property type="term" value="P:methylation"/>
    <property type="evidence" value="ECO:0007669"/>
    <property type="project" value="UniProtKB-KW"/>
</dbReference>
<dbReference type="PANTHER" id="PTHR43712:SF16">
    <property type="entry name" value="O-METHYLTRANSFERASE ELCB"/>
    <property type="match status" value="1"/>
</dbReference>
<evidence type="ECO:0000256" key="3">
    <source>
        <dbReference type="ARBA" id="ARBA00022691"/>
    </source>
</evidence>
<evidence type="ECO:0000256" key="1">
    <source>
        <dbReference type="ARBA" id="ARBA00022603"/>
    </source>
</evidence>
<evidence type="ECO:0000259" key="5">
    <source>
        <dbReference type="Pfam" id="PF00891"/>
    </source>
</evidence>
<name>A0AAD6E7E6_9EURO</name>
<dbReference type="AlphaFoldDB" id="A0AAD6E7E6"/>
<keyword evidence="7" id="KW-1185">Reference proteome</keyword>
<dbReference type="SUPFAM" id="SSF46785">
    <property type="entry name" value="Winged helix' DNA-binding domain"/>
    <property type="match status" value="1"/>
</dbReference>
<dbReference type="CDD" id="cd02440">
    <property type="entry name" value="AdoMet_MTases"/>
    <property type="match status" value="1"/>
</dbReference>
<reference evidence="6" key="1">
    <citation type="journal article" date="2023" name="IMA Fungus">
        <title>Comparative genomic study of the Penicillium genus elucidates a diverse pangenome and 15 lateral gene transfer events.</title>
        <authorList>
            <person name="Petersen C."/>
            <person name="Sorensen T."/>
            <person name="Nielsen M.R."/>
            <person name="Sondergaard T.E."/>
            <person name="Sorensen J.L."/>
            <person name="Fitzpatrick D.A."/>
            <person name="Frisvad J.C."/>
            <person name="Nielsen K.L."/>
        </authorList>
    </citation>
    <scope>NUCLEOTIDE SEQUENCE</scope>
    <source>
        <strain evidence="6">IBT 12815</strain>
    </source>
</reference>
<dbReference type="RefSeq" id="XP_056752502.1">
    <property type="nucleotide sequence ID" value="XM_056896717.1"/>
</dbReference>
<feature type="signal peptide" evidence="4">
    <location>
        <begin position="1"/>
        <end position="25"/>
    </location>
</feature>
<evidence type="ECO:0000313" key="6">
    <source>
        <dbReference type="EMBL" id="KAJ5602704.1"/>
    </source>
</evidence>
<dbReference type="EMBL" id="JAQJAE010000003">
    <property type="protein sequence ID" value="KAJ5602704.1"/>
    <property type="molecule type" value="Genomic_DNA"/>
</dbReference>
<keyword evidence="2" id="KW-0808">Transferase</keyword>
<dbReference type="SUPFAM" id="SSF53335">
    <property type="entry name" value="S-adenosyl-L-methionine-dependent methyltransferases"/>
    <property type="match status" value="1"/>
</dbReference>
<dbReference type="Proteomes" id="UP001213799">
    <property type="component" value="Unassembled WGS sequence"/>
</dbReference>
<dbReference type="PROSITE" id="PS51683">
    <property type="entry name" value="SAM_OMT_II"/>
    <property type="match status" value="1"/>
</dbReference>
<dbReference type="PANTHER" id="PTHR43712">
    <property type="entry name" value="PUTATIVE (AFU_ORTHOLOGUE AFUA_4G14580)-RELATED"/>
    <property type="match status" value="1"/>
</dbReference>
<feature type="domain" description="O-methyltransferase C-terminal" evidence="5">
    <location>
        <begin position="272"/>
        <end position="483"/>
    </location>
</feature>
<dbReference type="InterPro" id="IPR036390">
    <property type="entry name" value="WH_DNA-bd_sf"/>
</dbReference>
<dbReference type="InterPro" id="IPR001077">
    <property type="entry name" value="COMT_C"/>
</dbReference>
<gene>
    <name evidence="6" type="ORF">N7537_005660</name>
</gene>
<keyword evidence="4" id="KW-0732">Signal</keyword>
<proteinExistence type="predicted"/>
<keyword evidence="1" id="KW-0489">Methyltransferase</keyword>
<dbReference type="PROSITE" id="PS51257">
    <property type="entry name" value="PROKAR_LIPOPROTEIN"/>
    <property type="match status" value="1"/>
</dbReference>
<dbReference type="GO" id="GO:0044550">
    <property type="term" value="P:secondary metabolite biosynthetic process"/>
    <property type="evidence" value="ECO:0007669"/>
    <property type="project" value="UniProtKB-ARBA"/>
</dbReference>
<dbReference type="GO" id="GO:0008171">
    <property type="term" value="F:O-methyltransferase activity"/>
    <property type="evidence" value="ECO:0007669"/>
    <property type="project" value="InterPro"/>
</dbReference>
<sequence length="509" mass="56305">MLFKAAISVLLVFSFYLVLFGQLISQSCEGIRAIASSCQKLILLADSGSINATKSQITQFKGESGGVSKAASSYNNQSLVNKPPLPNSDTSAIILLAKQISELSTQISSCFNASTHPEPNFSASSGDVPKTPEYESLRASLNDTAVDLLRLVNGPKNTIRTYAFSHYDLAVLQISVERGFFRDIPLQGSIDAGMLADKAKMDKDRTTRLLRFLATRRIFEEVESGSGVFRHTAMSIVMARDRDFHAMVHMQMDEMFKAASELSTQIDRAPYVSDNENSAFCARFGLPAYAYYEQNPQKGARFKQSMDAWSQLDGQVTRLVSGSFPWESLKAGKIVDIGGGSGHISIALAREYPSLRFIVQDLSEQMLSQTKEGVLSLGGRVTFQRHNFFEPQPVHDASAFLLRQCLHNYNDLDAVKITRAIVPALEKCVPGTPLLLNEVILPESGSTARHIEHHLRQVDVTMMVVLGAKQRSRSEFERLLKQADPRYEVVRTFDNPMGVGLLEVHLKAS</sequence>
<dbReference type="InterPro" id="IPR036388">
    <property type="entry name" value="WH-like_DNA-bd_sf"/>
</dbReference>
<keyword evidence="6" id="KW-0238">DNA-binding</keyword>
<evidence type="ECO:0000256" key="4">
    <source>
        <dbReference type="SAM" id="SignalP"/>
    </source>
</evidence>
<evidence type="ECO:0000313" key="7">
    <source>
        <dbReference type="Proteomes" id="UP001213799"/>
    </source>
</evidence>